<feature type="region of interest" description="Disordered" evidence="1">
    <location>
        <begin position="416"/>
        <end position="444"/>
    </location>
</feature>
<reference evidence="2" key="1">
    <citation type="submission" date="2020-05" db="EMBL/GenBank/DDBJ databases">
        <authorList>
            <person name="Chiriac C."/>
            <person name="Salcher M."/>
            <person name="Ghai R."/>
            <person name="Kavagutti S V."/>
        </authorList>
    </citation>
    <scope>NUCLEOTIDE SEQUENCE</scope>
</reference>
<evidence type="ECO:0000313" key="2">
    <source>
        <dbReference type="EMBL" id="CAB4757321.1"/>
    </source>
</evidence>
<accession>A0A6J6UBV9</accession>
<dbReference type="EMBL" id="CAEZYQ010000020">
    <property type="protein sequence ID" value="CAB4757321.1"/>
    <property type="molecule type" value="Genomic_DNA"/>
</dbReference>
<dbReference type="AlphaFoldDB" id="A0A6J6UBV9"/>
<sequence>MTTFGDYGSLRGTVDALVAEAARALYEQGGSDTDQAREYARAAGEGMRAYFEPWFDLPDPQRFRDVSGSLRSSLERLNVGLETETTNDTVDDDKAPDRVSGDQRLRAVTSNASVFATFNGEAVLAFRDYFINVFPVSAQFCVALDCRSALEVMAGIWEEAQRNVAGIAEEALALTKTLPGGSGSASASLDVLGVVASIAGLYPPLSVASSLTGIGIDVLGQVSSAPEQVSVTVTDLYHVSEFIVDSLSTLSSQVATGEAAVADQLAGYVSAMAADPARFCLEPPRRFYSEDRPDRLVPRYDRQDAREMKAQPAAMVRYSHDMEDGAAVLERARSLIQEAAATSTYDAWYRQGVGMAPTAGMYDLEACLSALADLIGQTSTNTRHAAAHLRKVAGLFVATDEAVRGAMDELRRHERSIERQLAGPPTETSQQHPPHMGRPGLVPW</sequence>
<evidence type="ECO:0000256" key="1">
    <source>
        <dbReference type="SAM" id="MobiDB-lite"/>
    </source>
</evidence>
<name>A0A6J6UBV9_9ZZZZ</name>
<protein>
    <submittedName>
        <fullName evidence="2">Unannotated protein</fullName>
    </submittedName>
</protein>
<organism evidence="2">
    <name type="scientific">freshwater metagenome</name>
    <dbReference type="NCBI Taxonomy" id="449393"/>
    <lineage>
        <taxon>unclassified sequences</taxon>
        <taxon>metagenomes</taxon>
        <taxon>ecological metagenomes</taxon>
    </lineage>
</organism>
<gene>
    <name evidence="2" type="ORF">UFOPK2761_02391</name>
</gene>
<proteinExistence type="predicted"/>